<dbReference type="SUPFAM" id="SSF54810">
    <property type="entry name" value="GMP synthetase C-terminal dimerisation domain"/>
    <property type="match status" value="1"/>
</dbReference>
<dbReference type="NCBIfam" id="NF000848">
    <property type="entry name" value="PRK00074.1"/>
    <property type="match status" value="1"/>
</dbReference>
<dbReference type="PANTHER" id="PTHR11922">
    <property type="entry name" value="GMP SYNTHASE-RELATED"/>
    <property type="match status" value="1"/>
</dbReference>
<gene>
    <name evidence="9" type="primary">guaA</name>
    <name evidence="12" type="ORF">SAMN02745243_03852</name>
</gene>
<keyword evidence="13" id="KW-1185">Reference proteome</keyword>
<dbReference type="Pfam" id="PF00958">
    <property type="entry name" value="GMP_synt_C"/>
    <property type="match status" value="1"/>
</dbReference>
<dbReference type="GO" id="GO:0003921">
    <property type="term" value="F:GMP synthase activity"/>
    <property type="evidence" value="ECO:0007669"/>
    <property type="project" value="InterPro"/>
</dbReference>
<dbReference type="CDD" id="cd01742">
    <property type="entry name" value="GATase1_GMP_Synthase"/>
    <property type="match status" value="1"/>
</dbReference>
<keyword evidence="7 9" id="KW-0067">ATP-binding</keyword>
<evidence type="ECO:0000256" key="3">
    <source>
        <dbReference type="ARBA" id="ARBA00022598"/>
    </source>
</evidence>
<dbReference type="Proteomes" id="UP000184301">
    <property type="component" value="Unassembled WGS sequence"/>
</dbReference>
<evidence type="ECO:0000256" key="8">
    <source>
        <dbReference type="ARBA" id="ARBA00022962"/>
    </source>
</evidence>
<evidence type="ECO:0000313" key="13">
    <source>
        <dbReference type="Proteomes" id="UP000184301"/>
    </source>
</evidence>
<dbReference type="Gene3D" id="3.40.50.620">
    <property type="entry name" value="HUPs"/>
    <property type="match status" value="1"/>
</dbReference>
<dbReference type="EC" id="6.3.5.2" evidence="9"/>
<dbReference type="InterPro" id="IPR029062">
    <property type="entry name" value="Class_I_gatase-like"/>
</dbReference>
<feature type="binding site" evidence="10">
    <location>
        <begin position="263"/>
        <end position="269"/>
    </location>
    <ligand>
        <name>ATP</name>
        <dbReference type="ChEBI" id="CHEBI:30616"/>
    </ligand>
</feature>
<feature type="active site" description="Nucleophile" evidence="9">
    <location>
        <position position="121"/>
    </location>
</feature>
<dbReference type="Gene3D" id="3.40.50.880">
    <property type="match status" value="1"/>
</dbReference>
<name>A0A1M6VSX6_9FIRM</name>
<evidence type="ECO:0000256" key="7">
    <source>
        <dbReference type="ARBA" id="ARBA00022840"/>
    </source>
</evidence>
<dbReference type="NCBIfam" id="TIGR00888">
    <property type="entry name" value="guaA_Nterm"/>
    <property type="match status" value="1"/>
</dbReference>
<keyword evidence="4 9" id="KW-0547">Nucleotide-binding</keyword>
<dbReference type="Gene3D" id="3.30.300.10">
    <property type="match status" value="1"/>
</dbReference>
<dbReference type="InterPro" id="IPR017926">
    <property type="entry name" value="GATASE"/>
</dbReference>
<accession>A0A1M6VSX6</accession>
<proteinExistence type="inferred from homology"/>
<dbReference type="SUPFAM" id="SSF52317">
    <property type="entry name" value="Class I glutamine amidotransferase-like"/>
    <property type="match status" value="1"/>
</dbReference>
<dbReference type="PROSITE" id="PS51553">
    <property type="entry name" value="GMPS_ATP_PPASE"/>
    <property type="match status" value="1"/>
</dbReference>
<evidence type="ECO:0000256" key="9">
    <source>
        <dbReference type="HAMAP-Rule" id="MF_00344"/>
    </source>
</evidence>
<dbReference type="InterPro" id="IPR001674">
    <property type="entry name" value="GMP_synth_C"/>
</dbReference>
<dbReference type="PROSITE" id="PS51273">
    <property type="entry name" value="GATASE_TYPE_1"/>
    <property type="match status" value="1"/>
</dbReference>
<dbReference type="HAMAP" id="MF_00344">
    <property type="entry name" value="GMP_synthase"/>
    <property type="match status" value="1"/>
</dbReference>
<comment type="function">
    <text evidence="1 9">Catalyzes the synthesis of GMP from XMP.</text>
</comment>
<dbReference type="FunFam" id="3.40.50.880:FF:000001">
    <property type="entry name" value="GMP synthase [glutamine-hydrolyzing]"/>
    <property type="match status" value="1"/>
</dbReference>
<keyword evidence="3 9" id="KW-0436">Ligase</keyword>
<comment type="subunit">
    <text evidence="9">Homodimer.</text>
</comment>
<evidence type="ECO:0000256" key="2">
    <source>
        <dbReference type="ARBA" id="ARBA00005153"/>
    </source>
</evidence>
<protein>
    <recommendedName>
        <fullName evidence="9">GMP synthase [glutamine-hydrolyzing]</fullName>
        <ecNumber evidence="9">6.3.5.2</ecNumber>
    </recommendedName>
    <alternativeName>
        <fullName evidence="9">GMP synthetase</fullName>
    </alternativeName>
    <alternativeName>
        <fullName evidence="9">Glutamine amidotransferase</fullName>
    </alternativeName>
</protein>
<feature type="active site" evidence="9">
    <location>
        <position position="211"/>
    </location>
</feature>
<comment type="pathway">
    <text evidence="2 9">Purine metabolism; GMP biosynthesis; GMP from XMP (L-Gln route): step 1/1.</text>
</comment>
<dbReference type="SUPFAM" id="SSF52402">
    <property type="entry name" value="Adenine nucleotide alpha hydrolases-like"/>
    <property type="match status" value="1"/>
</dbReference>
<dbReference type="Pfam" id="PF00117">
    <property type="entry name" value="GATase"/>
    <property type="match status" value="1"/>
</dbReference>
<dbReference type="UniPathway" id="UPA00189">
    <property type="reaction ID" value="UER00296"/>
</dbReference>
<dbReference type="STRING" id="1121950.SAMN02745243_03852"/>
<dbReference type="GO" id="GO:0005829">
    <property type="term" value="C:cytosol"/>
    <property type="evidence" value="ECO:0007669"/>
    <property type="project" value="TreeGrafter"/>
</dbReference>
<dbReference type="PRINTS" id="PR00099">
    <property type="entry name" value="CPSGATASE"/>
</dbReference>
<dbReference type="InterPro" id="IPR022955">
    <property type="entry name" value="GMP_synthase"/>
</dbReference>
<dbReference type="FunFam" id="3.40.50.620:FF:000001">
    <property type="entry name" value="GMP synthase [glutamine-hydrolyzing]"/>
    <property type="match status" value="1"/>
</dbReference>
<dbReference type="PANTHER" id="PTHR11922:SF2">
    <property type="entry name" value="GMP SYNTHASE [GLUTAMINE-HYDROLYZING]"/>
    <property type="match status" value="1"/>
</dbReference>
<evidence type="ECO:0000256" key="6">
    <source>
        <dbReference type="ARBA" id="ARBA00022755"/>
    </source>
</evidence>
<comment type="catalytic activity">
    <reaction evidence="9">
        <text>XMP + L-glutamine + ATP + H2O = GMP + L-glutamate + AMP + diphosphate + 2 H(+)</text>
        <dbReference type="Rhea" id="RHEA:11680"/>
        <dbReference type="ChEBI" id="CHEBI:15377"/>
        <dbReference type="ChEBI" id="CHEBI:15378"/>
        <dbReference type="ChEBI" id="CHEBI:29985"/>
        <dbReference type="ChEBI" id="CHEBI:30616"/>
        <dbReference type="ChEBI" id="CHEBI:33019"/>
        <dbReference type="ChEBI" id="CHEBI:57464"/>
        <dbReference type="ChEBI" id="CHEBI:58115"/>
        <dbReference type="ChEBI" id="CHEBI:58359"/>
        <dbReference type="ChEBI" id="CHEBI:456215"/>
        <dbReference type="EC" id="6.3.5.2"/>
    </reaction>
</comment>
<dbReference type="PRINTS" id="PR00096">
    <property type="entry name" value="GATASE"/>
</dbReference>
<evidence type="ECO:0000259" key="11">
    <source>
        <dbReference type="PROSITE" id="PS51553"/>
    </source>
</evidence>
<dbReference type="Pfam" id="PF03054">
    <property type="entry name" value="tRNA_Me_trans"/>
    <property type="match status" value="1"/>
</dbReference>
<feature type="domain" description="GMPS ATP-PPase" evidence="11">
    <location>
        <begin position="236"/>
        <end position="429"/>
    </location>
</feature>
<evidence type="ECO:0000256" key="1">
    <source>
        <dbReference type="ARBA" id="ARBA00002332"/>
    </source>
</evidence>
<keyword evidence="5 9" id="KW-0332">GMP biosynthesis</keyword>
<reference evidence="12 13" key="1">
    <citation type="submission" date="2016-11" db="EMBL/GenBank/DDBJ databases">
        <authorList>
            <person name="Jaros S."/>
            <person name="Januszkiewicz K."/>
            <person name="Wedrychowicz H."/>
        </authorList>
    </citation>
    <scope>NUCLEOTIDE SEQUENCE [LARGE SCALE GENOMIC DNA]</scope>
    <source>
        <strain evidence="12 13">DSM 15480</strain>
    </source>
</reference>
<keyword evidence="6 9" id="KW-0658">Purine biosynthesis</keyword>
<dbReference type="InterPro" id="IPR025777">
    <property type="entry name" value="GMPS_ATP_PPase_dom"/>
</dbReference>
<dbReference type="EMBL" id="FQZY01000096">
    <property type="protein sequence ID" value="SHK84622.1"/>
    <property type="molecule type" value="Genomic_DNA"/>
</dbReference>
<dbReference type="InterPro" id="IPR004739">
    <property type="entry name" value="GMP_synth_GATase"/>
</dbReference>
<evidence type="ECO:0000256" key="10">
    <source>
        <dbReference type="PROSITE-ProRule" id="PRU00886"/>
    </source>
</evidence>
<feature type="active site" evidence="9">
    <location>
        <position position="209"/>
    </location>
</feature>
<dbReference type="FunFam" id="3.30.300.10:FF:000002">
    <property type="entry name" value="GMP synthase [glutamine-hydrolyzing]"/>
    <property type="match status" value="1"/>
</dbReference>
<dbReference type="InterPro" id="IPR014729">
    <property type="entry name" value="Rossmann-like_a/b/a_fold"/>
</dbReference>
<evidence type="ECO:0000256" key="5">
    <source>
        <dbReference type="ARBA" id="ARBA00022749"/>
    </source>
</evidence>
<organism evidence="12 13">
    <name type="scientific">Hespellia stercorisuis DSM 15480</name>
    <dbReference type="NCBI Taxonomy" id="1121950"/>
    <lineage>
        <taxon>Bacteria</taxon>
        <taxon>Bacillati</taxon>
        <taxon>Bacillota</taxon>
        <taxon>Clostridia</taxon>
        <taxon>Lachnospirales</taxon>
        <taxon>Lachnospiraceae</taxon>
        <taxon>Hespellia</taxon>
    </lineage>
</organism>
<evidence type="ECO:0000313" key="12">
    <source>
        <dbReference type="EMBL" id="SHK84622.1"/>
    </source>
</evidence>
<keyword evidence="8 9" id="KW-0315">Glutamine amidotransferase</keyword>
<dbReference type="CDD" id="cd01997">
    <property type="entry name" value="GMP_synthase_C"/>
    <property type="match status" value="1"/>
</dbReference>
<dbReference type="NCBIfam" id="TIGR00884">
    <property type="entry name" value="guaA_Cterm"/>
    <property type="match status" value="1"/>
</dbReference>
<sequence length="554" mass="61389">MVRCYFIIGKDRIIGNVCRCTGIVHGSDYQSLLIEEETILKNELVIVLDFGGQYNQLVARRVRECNVYCEIYSYKTDIEKIKALNPRGIILTGGPNSCYEADSPTYSEELFKLGIPILGLCYGAQLMMHVLGGKVERADVREYGKTEVIVDKQTSKVMTGVSSPTICWMSHFDYISKVAPGFEITSHTADCPVASAENEAEQLYAIQFHPEVLHTVEGMKMLSNFVINVCGCAGDWKMDAFVEESIQAIREKVGDGKVLCALSGGVDSSVAAVMLSKAIGNQLTCVFVDHGLLRKDEGDEVEAVFGPEGPYDLNFIRVNAQERYYTKLAGVSDPETKRKIIGEEFIRVFEEEAKKIGVVDFLVQGTIYPDVVESGLGGESAVIKSHHNVGGLPDFVDFKEIIEPLRDLFKDEVRKAGLELGIPEKLVFRQPFPGPGLGIRIIGEVTAEKVKMVQEADAIYREEMDKAGMNKTVGQYFAALTNMRSVGVMGDERTYDYAIALRAVNTIDFMTAESAQVPWEVLQKVTSRIVNEVSHVNRVMYDLTGKPPGTIEFE</sequence>
<evidence type="ECO:0000256" key="4">
    <source>
        <dbReference type="ARBA" id="ARBA00022741"/>
    </source>
</evidence>
<dbReference type="GO" id="GO:0005524">
    <property type="term" value="F:ATP binding"/>
    <property type="evidence" value="ECO:0007669"/>
    <property type="project" value="UniProtKB-UniRule"/>
</dbReference>
<dbReference type="AlphaFoldDB" id="A0A1M6VSX6"/>